<dbReference type="GO" id="GO:0000166">
    <property type="term" value="F:nucleotide binding"/>
    <property type="evidence" value="ECO:0007669"/>
    <property type="project" value="UniProtKB-KW"/>
</dbReference>
<dbReference type="Pfam" id="PF18052">
    <property type="entry name" value="Rx_N"/>
    <property type="match status" value="1"/>
</dbReference>
<dbReference type="Gramene" id="PSAT_LOCUS20856_t1">
    <property type="protein sequence ID" value="CAL5201650.1"/>
    <property type="gene ID" value="PSAT_LOCUS20856"/>
</dbReference>
<dbReference type="InterPro" id="IPR041118">
    <property type="entry name" value="Rx_N"/>
</dbReference>
<evidence type="ECO:0000256" key="1">
    <source>
        <dbReference type="ARBA" id="ARBA00022737"/>
    </source>
</evidence>
<keyword evidence="2" id="KW-0547">Nucleotide-binding</keyword>
<keyword evidence="1" id="KW-0677">Repeat</keyword>
<evidence type="ECO:0000313" key="6">
    <source>
        <dbReference type="Proteomes" id="UP001058974"/>
    </source>
</evidence>
<dbReference type="OrthoDB" id="1700985at2759"/>
<gene>
    <name evidence="5" type="ORF">KIW84_055897</name>
</gene>
<feature type="domain" description="Disease resistance N-terminal" evidence="4">
    <location>
        <begin position="13"/>
        <end position="103"/>
    </location>
</feature>
<sequence>MAAIGTAFLFATVQTLVKKLASKEFLNFIKNTKLDLSLLKQIRLTLLTLQPYLDAAEEKQINTPSVKDWLDGLKDAVYDAEDLLNHISYDSHRCHMENTQAASKTKQVWNFFFSPFKNSYGEINSQMNDMCETLKHFAENKDILSLQTKSVRVSYRTPSTPMFNESVMVGRKDDKDKVMNMLLSQSSTS</sequence>
<reference evidence="5 6" key="1">
    <citation type="journal article" date="2022" name="Nat. Genet.">
        <title>Improved pea reference genome and pan-genome highlight genomic features and evolutionary characteristics.</title>
        <authorList>
            <person name="Yang T."/>
            <person name="Liu R."/>
            <person name="Luo Y."/>
            <person name="Hu S."/>
            <person name="Wang D."/>
            <person name="Wang C."/>
            <person name="Pandey M.K."/>
            <person name="Ge S."/>
            <person name="Xu Q."/>
            <person name="Li N."/>
            <person name="Li G."/>
            <person name="Huang Y."/>
            <person name="Saxena R.K."/>
            <person name="Ji Y."/>
            <person name="Li M."/>
            <person name="Yan X."/>
            <person name="He Y."/>
            <person name="Liu Y."/>
            <person name="Wang X."/>
            <person name="Xiang C."/>
            <person name="Varshney R.K."/>
            <person name="Ding H."/>
            <person name="Gao S."/>
            <person name="Zong X."/>
        </authorList>
    </citation>
    <scope>NUCLEOTIDE SEQUENCE [LARGE SCALE GENOMIC DNA]</scope>
    <source>
        <strain evidence="5 6">cv. Zhongwan 6</strain>
    </source>
</reference>
<evidence type="ECO:0000256" key="2">
    <source>
        <dbReference type="ARBA" id="ARBA00022741"/>
    </source>
</evidence>
<dbReference type="Gramene" id="Psat05G0589700-T1">
    <property type="protein sequence ID" value="KAI5410559.1"/>
    <property type="gene ID" value="KIW84_055897"/>
</dbReference>
<evidence type="ECO:0000313" key="5">
    <source>
        <dbReference type="EMBL" id="KAI5410559.1"/>
    </source>
</evidence>
<dbReference type="AlphaFoldDB" id="A0A9D5AKI5"/>
<evidence type="ECO:0000256" key="3">
    <source>
        <dbReference type="ARBA" id="ARBA00022821"/>
    </source>
</evidence>
<dbReference type="Gene3D" id="1.20.5.4130">
    <property type="match status" value="1"/>
</dbReference>
<dbReference type="GO" id="GO:0006952">
    <property type="term" value="P:defense response"/>
    <property type="evidence" value="ECO:0007669"/>
    <property type="project" value="UniProtKB-KW"/>
</dbReference>
<protein>
    <recommendedName>
        <fullName evidence="4">Disease resistance N-terminal domain-containing protein</fullName>
    </recommendedName>
</protein>
<accession>A0A9D5AKI5</accession>
<comment type="caution">
    <text evidence="5">The sequence shown here is derived from an EMBL/GenBank/DDBJ whole genome shotgun (WGS) entry which is preliminary data.</text>
</comment>
<proteinExistence type="predicted"/>
<name>A0A9D5AKI5_PEA</name>
<keyword evidence="6" id="KW-1185">Reference proteome</keyword>
<dbReference type="EMBL" id="JAMSHJ010000005">
    <property type="protein sequence ID" value="KAI5410559.1"/>
    <property type="molecule type" value="Genomic_DNA"/>
</dbReference>
<dbReference type="Proteomes" id="UP001058974">
    <property type="component" value="Chromosome 5"/>
</dbReference>
<dbReference type="Gramene" id="Psat5g212880.1">
    <property type="protein sequence ID" value="Psat5g212880.1.cds1"/>
    <property type="gene ID" value="Psat5g212880"/>
</dbReference>
<organism evidence="5 6">
    <name type="scientific">Pisum sativum</name>
    <name type="common">Garden pea</name>
    <name type="synonym">Lathyrus oleraceus</name>
    <dbReference type="NCBI Taxonomy" id="3888"/>
    <lineage>
        <taxon>Eukaryota</taxon>
        <taxon>Viridiplantae</taxon>
        <taxon>Streptophyta</taxon>
        <taxon>Embryophyta</taxon>
        <taxon>Tracheophyta</taxon>
        <taxon>Spermatophyta</taxon>
        <taxon>Magnoliopsida</taxon>
        <taxon>eudicotyledons</taxon>
        <taxon>Gunneridae</taxon>
        <taxon>Pentapetalae</taxon>
        <taxon>rosids</taxon>
        <taxon>fabids</taxon>
        <taxon>Fabales</taxon>
        <taxon>Fabaceae</taxon>
        <taxon>Papilionoideae</taxon>
        <taxon>50 kb inversion clade</taxon>
        <taxon>NPAAA clade</taxon>
        <taxon>Hologalegina</taxon>
        <taxon>IRL clade</taxon>
        <taxon>Fabeae</taxon>
        <taxon>Lathyrus</taxon>
    </lineage>
</organism>
<keyword evidence="3" id="KW-0611">Plant defense</keyword>
<evidence type="ECO:0000259" key="4">
    <source>
        <dbReference type="Pfam" id="PF18052"/>
    </source>
</evidence>